<evidence type="ECO:0000259" key="4">
    <source>
        <dbReference type="PROSITE" id="PS01031"/>
    </source>
</evidence>
<dbReference type="InterPro" id="IPR008978">
    <property type="entry name" value="HSP20-like_chaperone"/>
</dbReference>
<evidence type="ECO:0000256" key="1">
    <source>
        <dbReference type="ARBA" id="ARBA00023016"/>
    </source>
</evidence>
<gene>
    <name evidence="5" type="ORF">COLO4_14673</name>
</gene>
<organism evidence="5 6">
    <name type="scientific">Corchorus olitorius</name>
    <dbReference type="NCBI Taxonomy" id="93759"/>
    <lineage>
        <taxon>Eukaryota</taxon>
        <taxon>Viridiplantae</taxon>
        <taxon>Streptophyta</taxon>
        <taxon>Embryophyta</taxon>
        <taxon>Tracheophyta</taxon>
        <taxon>Spermatophyta</taxon>
        <taxon>Magnoliopsida</taxon>
        <taxon>eudicotyledons</taxon>
        <taxon>Gunneridae</taxon>
        <taxon>Pentapetalae</taxon>
        <taxon>rosids</taxon>
        <taxon>malvids</taxon>
        <taxon>Malvales</taxon>
        <taxon>Malvaceae</taxon>
        <taxon>Grewioideae</taxon>
        <taxon>Apeibeae</taxon>
        <taxon>Corchorus</taxon>
    </lineage>
</organism>
<keyword evidence="6" id="KW-1185">Reference proteome</keyword>
<dbReference type="SUPFAM" id="SSF49764">
    <property type="entry name" value="HSP20-like chaperones"/>
    <property type="match status" value="1"/>
</dbReference>
<comment type="caution">
    <text evidence="5">The sequence shown here is derived from an EMBL/GenBank/DDBJ whole genome shotgun (WGS) entry which is preliminary data.</text>
</comment>
<dbReference type="InterPro" id="IPR031107">
    <property type="entry name" value="Small_HSP"/>
</dbReference>
<dbReference type="PROSITE" id="PS01031">
    <property type="entry name" value="SHSP"/>
    <property type="match status" value="1"/>
</dbReference>
<sequence>MSLIPSRRWPMFHQQVRVDPFQEFQFGNALVAPRPAAFSTESPFELTKLDWEETPTSHVFKADLPGLNKNEVKVEVVDGRILCISGEKCMEKEEKSDHWHRVERRSGAFVRRFGLPENAKVDKLTACFENGVLTVTIPKEYEAIKHHPRRTIQIHGNY</sequence>
<feature type="domain" description="SHSP" evidence="4">
    <location>
        <begin position="40"/>
        <end position="157"/>
    </location>
</feature>
<dbReference type="EMBL" id="AWUE01015449">
    <property type="protein sequence ID" value="OMO97364.1"/>
    <property type="molecule type" value="Genomic_DNA"/>
</dbReference>
<evidence type="ECO:0000313" key="5">
    <source>
        <dbReference type="EMBL" id="OMO97364.1"/>
    </source>
</evidence>
<dbReference type="Gene3D" id="2.60.40.790">
    <property type="match status" value="1"/>
</dbReference>
<dbReference type="AlphaFoldDB" id="A0A1R3JRD6"/>
<evidence type="ECO:0000256" key="2">
    <source>
        <dbReference type="PROSITE-ProRule" id="PRU00285"/>
    </source>
</evidence>
<protein>
    <recommendedName>
        <fullName evidence="4">SHSP domain-containing protein</fullName>
    </recommendedName>
</protein>
<evidence type="ECO:0000256" key="3">
    <source>
        <dbReference type="RuleBase" id="RU003616"/>
    </source>
</evidence>
<dbReference type="Proteomes" id="UP000187203">
    <property type="component" value="Unassembled WGS sequence"/>
</dbReference>
<evidence type="ECO:0000313" key="6">
    <source>
        <dbReference type="Proteomes" id="UP000187203"/>
    </source>
</evidence>
<dbReference type="OrthoDB" id="5511210at2759"/>
<accession>A0A1R3JRD6</accession>
<name>A0A1R3JRD6_9ROSI</name>
<dbReference type="InterPro" id="IPR002068">
    <property type="entry name" value="A-crystallin/Hsp20_dom"/>
</dbReference>
<comment type="similarity">
    <text evidence="2 3">Belongs to the small heat shock protein (HSP20) family.</text>
</comment>
<dbReference type="PANTHER" id="PTHR11527">
    <property type="entry name" value="HEAT-SHOCK PROTEIN 20 FAMILY MEMBER"/>
    <property type="match status" value="1"/>
</dbReference>
<reference evidence="6" key="1">
    <citation type="submission" date="2013-09" db="EMBL/GenBank/DDBJ databases">
        <title>Corchorus olitorius genome sequencing.</title>
        <authorList>
            <person name="Alam M."/>
            <person name="Haque M.S."/>
            <person name="Islam M.S."/>
            <person name="Emdad E.M."/>
            <person name="Islam M.M."/>
            <person name="Ahmed B."/>
            <person name="Halim A."/>
            <person name="Hossen Q.M.M."/>
            <person name="Hossain M.Z."/>
            <person name="Ahmed R."/>
            <person name="Khan M.M."/>
            <person name="Islam R."/>
            <person name="Rashid M.M."/>
            <person name="Khan S.A."/>
            <person name="Rahman M.S."/>
            <person name="Alam M."/>
            <person name="Yahiya A.S."/>
            <person name="Khan M.S."/>
            <person name="Azam M.S."/>
            <person name="Haque T."/>
            <person name="Lashkar M.Z.H."/>
            <person name="Akhand A.I."/>
            <person name="Morshed G."/>
            <person name="Roy S."/>
            <person name="Uddin K.S."/>
            <person name="Rabeya T."/>
            <person name="Hossain A.S."/>
            <person name="Chowdhury A."/>
            <person name="Snigdha A.R."/>
            <person name="Mortoza M.S."/>
            <person name="Matin S.A."/>
            <person name="Hoque S.M.E."/>
            <person name="Islam M.K."/>
            <person name="Roy D.K."/>
            <person name="Haider R."/>
            <person name="Moosa M.M."/>
            <person name="Elias S.M."/>
            <person name="Hasan A.M."/>
            <person name="Jahan S."/>
            <person name="Shafiuddin M."/>
            <person name="Mahmood N."/>
            <person name="Shommy N.S."/>
        </authorList>
    </citation>
    <scope>NUCLEOTIDE SEQUENCE [LARGE SCALE GENOMIC DNA]</scope>
    <source>
        <strain evidence="6">cv. O-4</strain>
    </source>
</reference>
<keyword evidence="1" id="KW-0346">Stress response</keyword>
<dbReference type="Pfam" id="PF00011">
    <property type="entry name" value="HSP20"/>
    <property type="match status" value="1"/>
</dbReference>
<dbReference type="CDD" id="cd06472">
    <property type="entry name" value="ACD_ScHsp26_like"/>
    <property type="match status" value="1"/>
</dbReference>
<proteinExistence type="inferred from homology"/>